<dbReference type="Proteomes" id="UP000176614">
    <property type="component" value="Unassembled WGS sequence"/>
</dbReference>
<dbReference type="PANTHER" id="PTHR21600">
    <property type="entry name" value="MITOCHONDRIAL RNA PSEUDOURIDINE SYNTHASE"/>
    <property type="match status" value="1"/>
</dbReference>
<dbReference type="Gene3D" id="3.30.2350.10">
    <property type="entry name" value="Pseudouridine synthase"/>
    <property type="match status" value="1"/>
</dbReference>
<comment type="catalytic activity">
    <reaction evidence="4">
        <text>a uridine in RNA = a pseudouridine in RNA</text>
        <dbReference type="Rhea" id="RHEA:48348"/>
        <dbReference type="Rhea" id="RHEA-COMP:12068"/>
        <dbReference type="Rhea" id="RHEA-COMP:12069"/>
        <dbReference type="ChEBI" id="CHEBI:65314"/>
        <dbReference type="ChEBI" id="CHEBI:65315"/>
    </reaction>
</comment>
<name>A0A1F4W1U4_UNCKA</name>
<evidence type="ECO:0000256" key="3">
    <source>
        <dbReference type="PIRSR" id="PIRSR606225-1"/>
    </source>
</evidence>
<gene>
    <name evidence="6" type="ORF">A2264_01475</name>
</gene>
<dbReference type="InterPro" id="IPR006145">
    <property type="entry name" value="PsdUridine_synth_RsuA/RluA"/>
</dbReference>
<dbReference type="GO" id="GO:0000455">
    <property type="term" value="P:enzyme-directed rRNA pseudouridine synthesis"/>
    <property type="evidence" value="ECO:0007669"/>
    <property type="project" value="TreeGrafter"/>
</dbReference>
<dbReference type="GO" id="GO:0003723">
    <property type="term" value="F:RNA binding"/>
    <property type="evidence" value="ECO:0007669"/>
    <property type="project" value="InterPro"/>
</dbReference>
<feature type="domain" description="Pseudouridine synthase RsuA/RluA-like" evidence="5">
    <location>
        <begin position="14"/>
        <end position="177"/>
    </location>
</feature>
<dbReference type="InterPro" id="IPR006224">
    <property type="entry name" value="PsdUridine_synth_RluA-like_CS"/>
</dbReference>
<sequence length="238" mass="26989">MIKPTIIYQDDFLAVIDKPSGLVVNRSETAPVYTLQDFIDQNITLKVDSGFEEIADDYLGRSGLVHRIDKDTSGLLLVAKDTTTFLKLLAMFKKKTINKEYLVLVHGVIKEANFVINAPIGRNPVDRQKFGIVEGGRDSKTKFEKIKSLVIGEDEFTYLKAYPVTGRTHQIRVHLSALGHPVVGDVTYCSRKKLRATDKLFNRMMLHAHKISFIHPITQRAENFISPVPTEFLLEKYL</sequence>
<dbReference type="PANTHER" id="PTHR21600:SF44">
    <property type="entry name" value="RIBOSOMAL LARGE SUBUNIT PSEUDOURIDINE SYNTHASE D"/>
    <property type="match status" value="1"/>
</dbReference>
<dbReference type="InterPro" id="IPR020103">
    <property type="entry name" value="PsdUridine_synth_cat_dom_sf"/>
</dbReference>
<dbReference type="EC" id="5.4.99.-" evidence="4"/>
<dbReference type="GO" id="GO:0140098">
    <property type="term" value="F:catalytic activity, acting on RNA"/>
    <property type="evidence" value="ECO:0007669"/>
    <property type="project" value="UniProtKB-ARBA"/>
</dbReference>
<evidence type="ECO:0000313" key="6">
    <source>
        <dbReference type="EMBL" id="OGC63382.1"/>
    </source>
</evidence>
<dbReference type="SUPFAM" id="SSF55120">
    <property type="entry name" value="Pseudouridine synthase"/>
    <property type="match status" value="1"/>
</dbReference>
<dbReference type="InterPro" id="IPR050188">
    <property type="entry name" value="RluA_PseudoU_synthase"/>
</dbReference>
<dbReference type="InterPro" id="IPR006225">
    <property type="entry name" value="PsdUridine_synth_RluC/D"/>
</dbReference>
<dbReference type="EMBL" id="MEVT01000006">
    <property type="protein sequence ID" value="OGC63382.1"/>
    <property type="molecule type" value="Genomic_DNA"/>
</dbReference>
<evidence type="ECO:0000256" key="4">
    <source>
        <dbReference type="RuleBase" id="RU362028"/>
    </source>
</evidence>
<dbReference type="GO" id="GO:0009982">
    <property type="term" value="F:pseudouridine synthase activity"/>
    <property type="evidence" value="ECO:0007669"/>
    <property type="project" value="InterPro"/>
</dbReference>
<feature type="active site" evidence="3">
    <location>
        <position position="69"/>
    </location>
</feature>
<protein>
    <recommendedName>
        <fullName evidence="4">Pseudouridine synthase</fullName>
        <ecNumber evidence="4">5.4.99.-</ecNumber>
    </recommendedName>
</protein>
<evidence type="ECO:0000256" key="2">
    <source>
        <dbReference type="ARBA" id="ARBA00023235"/>
    </source>
</evidence>
<proteinExistence type="inferred from homology"/>
<comment type="caution">
    <text evidence="6">The sequence shown here is derived from an EMBL/GenBank/DDBJ whole genome shotgun (WGS) entry which is preliminary data.</text>
</comment>
<comment type="function">
    <text evidence="4">Responsible for synthesis of pseudouridine from uracil.</text>
</comment>
<evidence type="ECO:0000259" key="5">
    <source>
        <dbReference type="Pfam" id="PF00849"/>
    </source>
</evidence>
<dbReference type="CDD" id="cd02869">
    <property type="entry name" value="PseudoU_synth_RluA_like"/>
    <property type="match status" value="1"/>
</dbReference>
<reference evidence="6 7" key="1">
    <citation type="journal article" date="2016" name="Nat. Commun.">
        <title>Thousands of microbial genomes shed light on interconnected biogeochemical processes in an aquifer system.</title>
        <authorList>
            <person name="Anantharaman K."/>
            <person name="Brown C.T."/>
            <person name="Hug L.A."/>
            <person name="Sharon I."/>
            <person name="Castelle C.J."/>
            <person name="Probst A.J."/>
            <person name="Thomas B.C."/>
            <person name="Singh A."/>
            <person name="Wilkins M.J."/>
            <person name="Karaoz U."/>
            <person name="Brodie E.L."/>
            <person name="Williams K.H."/>
            <person name="Hubbard S.S."/>
            <person name="Banfield J.F."/>
        </authorList>
    </citation>
    <scope>NUCLEOTIDE SEQUENCE [LARGE SCALE GENOMIC DNA]</scope>
</reference>
<accession>A0A1F4W1U4</accession>
<comment type="similarity">
    <text evidence="1 4">Belongs to the pseudouridine synthase RluA family.</text>
</comment>
<dbReference type="AlphaFoldDB" id="A0A1F4W1U4"/>
<dbReference type="PROSITE" id="PS01129">
    <property type="entry name" value="PSI_RLU"/>
    <property type="match status" value="1"/>
</dbReference>
<evidence type="ECO:0000256" key="1">
    <source>
        <dbReference type="ARBA" id="ARBA00010876"/>
    </source>
</evidence>
<dbReference type="NCBIfam" id="TIGR00005">
    <property type="entry name" value="rluA_subfam"/>
    <property type="match status" value="1"/>
</dbReference>
<dbReference type="Pfam" id="PF00849">
    <property type="entry name" value="PseudoU_synth_2"/>
    <property type="match status" value="1"/>
</dbReference>
<organism evidence="6 7">
    <name type="scientific">candidate division WWE3 bacterium RIFOXYA2_FULL_46_9</name>
    <dbReference type="NCBI Taxonomy" id="1802636"/>
    <lineage>
        <taxon>Bacteria</taxon>
        <taxon>Katanobacteria</taxon>
    </lineage>
</organism>
<keyword evidence="2 4" id="KW-0413">Isomerase</keyword>
<evidence type="ECO:0000313" key="7">
    <source>
        <dbReference type="Proteomes" id="UP000176614"/>
    </source>
</evidence>